<dbReference type="Pfam" id="PF13410">
    <property type="entry name" value="GST_C_2"/>
    <property type="match status" value="1"/>
</dbReference>
<evidence type="ECO:0000259" key="1">
    <source>
        <dbReference type="PROSITE" id="PS50404"/>
    </source>
</evidence>
<protein>
    <recommendedName>
        <fullName evidence="1">GST N-terminal domain-containing protein</fullName>
    </recommendedName>
</protein>
<dbReference type="Pfam" id="PF13417">
    <property type="entry name" value="GST_N_3"/>
    <property type="match status" value="1"/>
</dbReference>
<keyword evidence="3" id="KW-1185">Reference proteome</keyword>
<feature type="domain" description="GST N-terminal" evidence="1">
    <location>
        <begin position="1"/>
        <end position="80"/>
    </location>
</feature>
<dbReference type="OrthoDB" id="5791869at2"/>
<dbReference type="Gene3D" id="3.40.30.110">
    <property type="match status" value="2"/>
</dbReference>
<accession>A0A1V2EVZ8</accession>
<dbReference type="EMBL" id="MPSB01000003">
    <property type="protein sequence ID" value="ONF96856.1"/>
    <property type="molecule type" value="Genomic_DNA"/>
</dbReference>
<dbReference type="InterPro" id="IPR004045">
    <property type="entry name" value="Glutathione_S-Trfase_N"/>
</dbReference>
<dbReference type="Proteomes" id="UP000188729">
    <property type="component" value="Unassembled WGS sequence"/>
</dbReference>
<dbReference type="InterPro" id="IPR036249">
    <property type="entry name" value="Thioredoxin-like_sf"/>
</dbReference>
<dbReference type="CDD" id="cd00299">
    <property type="entry name" value="GST_C_family"/>
    <property type="match status" value="1"/>
</dbReference>
<proteinExistence type="predicted"/>
<dbReference type="InterPro" id="IPR036282">
    <property type="entry name" value="Glutathione-S-Trfase_C_sf"/>
</dbReference>
<sequence length="303" mass="32770">MTILVHQYDSSPFSEKVRICLGIKGLSWAAVDQPVIMPKPDLLALTGAYRRIPVMQIGADIYCDSVLIVRELERRFPTPTLFPAGTPGIDQALAQWTDRAFFQAAVGVIFGGLGDAVDPAFRADREQLSGQPFNPAAMKAAVPYMAAQLRAHAALISEQLTDGRAFLSGERPGLVDASAFYNLWFVRSFHAPAAAAFEDLPGLMDWYDRVRGIGHGDRRTGTREEAIAAALNAAPDEPSLASADAALANREVTVAATDYGRDPIRGRLVGSSPYHWAIARDDPRAGRVNVHVPRLGFSLSASE</sequence>
<dbReference type="AlphaFoldDB" id="A0A1V2EVZ8"/>
<reference evidence="2 3" key="1">
    <citation type="submission" date="2016-11" db="EMBL/GenBank/DDBJ databases">
        <title>Genome sequence of Sphingomonas jeddahensis G39.</title>
        <authorList>
            <person name="Poehlein A."/>
            <person name="Wuebbeler J.H."/>
            <person name="Steinbuechel A."/>
            <person name="Daniel R."/>
        </authorList>
    </citation>
    <scope>NUCLEOTIDE SEQUENCE [LARGE SCALE GENOMIC DNA]</scope>
    <source>
        <strain evidence="2 3">G39</strain>
    </source>
</reference>
<dbReference type="CDD" id="cd00570">
    <property type="entry name" value="GST_N_family"/>
    <property type="match status" value="1"/>
</dbReference>
<organism evidence="2 3">
    <name type="scientific">Sphingomonas jeddahensis</name>
    <dbReference type="NCBI Taxonomy" id="1915074"/>
    <lineage>
        <taxon>Bacteria</taxon>
        <taxon>Pseudomonadati</taxon>
        <taxon>Pseudomonadota</taxon>
        <taxon>Alphaproteobacteria</taxon>
        <taxon>Sphingomonadales</taxon>
        <taxon>Sphingomonadaceae</taxon>
        <taxon>Sphingomonas</taxon>
    </lineage>
</organism>
<dbReference type="SUPFAM" id="SSF47616">
    <property type="entry name" value="GST C-terminal domain-like"/>
    <property type="match status" value="1"/>
</dbReference>
<dbReference type="PROSITE" id="PS50404">
    <property type="entry name" value="GST_NTER"/>
    <property type="match status" value="1"/>
</dbReference>
<dbReference type="STRING" id="1915074.SPHI_10510"/>
<gene>
    <name evidence="2" type="ORF">SPHI_10510</name>
</gene>
<comment type="caution">
    <text evidence="2">The sequence shown here is derived from an EMBL/GenBank/DDBJ whole genome shotgun (WGS) entry which is preliminary data.</text>
</comment>
<dbReference type="RefSeq" id="WP_076743822.1">
    <property type="nucleotide sequence ID" value="NZ_MPSB01000003.1"/>
</dbReference>
<dbReference type="SUPFAM" id="SSF52833">
    <property type="entry name" value="Thioredoxin-like"/>
    <property type="match status" value="1"/>
</dbReference>
<name>A0A1V2EVZ8_9SPHN</name>
<evidence type="ECO:0000313" key="3">
    <source>
        <dbReference type="Proteomes" id="UP000188729"/>
    </source>
</evidence>
<evidence type="ECO:0000313" key="2">
    <source>
        <dbReference type="EMBL" id="ONF96856.1"/>
    </source>
</evidence>